<evidence type="ECO:0000313" key="4">
    <source>
        <dbReference type="Proteomes" id="UP000093352"/>
    </source>
</evidence>
<gene>
    <name evidence="3" type="ORF">BBG48_003265</name>
</gene>
<dbReference type="InterPro" id="IPR000160">
    <property type="entry name" value="GGDEF_dom"/>
</dbReference>
<dbReference type="InterPro" id="IPR013767">
    <property type="entry name" value="PAS_fold"/>
</dbReference>
<dbReference type="InterPro" id="IPR000014">
    <property type="entry name" value="PAS"/>
</dbReference>
<accession>A0A371IM83</accession>
<dbReference type="FunFam" id="3.30.70.270:FF:000001">
    <property type="entry name" value="Diguanylate cyclase domain protein"/>
    <property type="match status" value="1"/>
</dbReference>
<dbReference type="PANTHER" id="PTHR46663:SF4">
    <property type="entry name" value="DIGUANYLATE CYCLASE DGCT-RELATED"/>
    <property type="match status" value="1"/>
</dbReference>
<dbReference type="SMART" id="SM00091">
    <property type="entry name" value="PAS"/>
    <property type="match status" value="1"/>
</dbReference>
<dbReference type="RefSeq" id="WP_068911892.1">
    <property type="nucleotide sequence ID" value="NZ_MBEW02000005.1"/>
</dbReference>
<feature type="domain" description="PAS" evidence="1">
    <location>
        <begin position="2"/>
        <end position="60"/>
    </location>
</feature>
<reference evidence="3 4" key="1">
    <citation type="journal article" date="2016" name="Genome Announc.">
        <title>Draft Genome Sequence of Criibacterium bergeronii gen. nov., sp. nov., Strain CCRI-22567T, Isolated from a Vaginal Sample from a Woman with Bacterial Vaginosis.</title>
        <authorList>
            <person name="Maheux A.F."/>
            <person name="Berube E."/>
            <person name="Boudreau D.K."/>
            <person name="Raymond F."/>
            <person name="Corbeil J."/>
            <person name="Roy P.H."/>
            <person name="Boissinot M."/>
            <person name="Omar R.F."/>
        </authorList>
    </citation>
    <scope>NUCLEOTIDE SEQUENCE [LARGE SCALE GENOMIC DNA]</scope>
    <source>
        <strain evidence="3 4">CCRI-22567</strain>
    </source>
</reference>
<dbReference type="NCBIfam" id="TIGR00229">
    <property type="entry name" value="sensory_box"/>
    <property type="match status" value="1"/>
</dbReference>
<dbReference type="GO" id="GO:0006355">
    <property type="term" value="P:regulation of DNA-templated transcription"/>
    <property type="evidence" value="ECO:0007669"/>
    <property type="project" value="InterPro"/>
</dbReference>
<dbReference type="InterPro" id="IPR029787">
    <property type="entry name" value="Nucleotide_cyclase"/>
</dbReference>
<dbReference type="EMBL" id="MBEW02000005">
    <property type="protein sequence ID" value="RDY21613.1"/>
    <property type="molecule type" value="Genomic_DNA"/>
</dbReference>
<evidence type="ECO:0000259" key="2">
    <source>
        <dbReference type="PROSITE" id="PS50887"/>
    </source>
</evidence>
<dbReference type="InterPro" id="IPR043128">
    <property type="entry name" value="Rev_trsase/Diguanyl_cyclase"/>
</dbReference>
<dbReference type="Pfam" id="PF00989">
    <property type="entry name" value="PAS"/>
    <property type="match status" value="1"/>
</dbReference>
<dbReference type="PROSITE" id="PS50112">
    <property type="entry name" value="PAS"/>
    <property type="match status" value="1"/>
</dbReference>
<dbReference type="CDD" id="cd00130">
    <property type="entry name" value="PAS"/>
    <property type="match status" value="1"/>
</dbReference>
<dbReference type="PANTHER" id="PTHR46663">
    <property type="entry name" value="DIGUANYLATE CYCLASE DGCT-RELATED"/>
    <property type="match status" value="1"/>
</dbReference>
<dbReference type="Gene3D" id="3.30.450.20">
    <property type="entry name" value="PAS domain"/>
    <property type="match status" value="1"/>
</dbReference>
<name>A0A371IM83_9FIRM</name>
<dbReference type="Proteomes" id="UP000093352">
    <property type="component" value="Unassembled WGS sequence"/>
</dbReference>
<dbReference type="PROSITE" id="PS50887">
    <property type="entry name" value="GGDEF"/>
    <property type="match status" value="1"/>
</dbReference>
<dbReference type="InterPro" id="IPR035965">
    <property type="entry name" value="PAS-like_dom_sf"/>
</dbReference>
<dbReference type="InterPro" id="IPR052163">
    <property type="entry name" value="DGC-Regulatory_Protein"/>
</dbReference>
<dbReference type="SMART" id="SM00267">
    <property type="entry name" value="GGDEF"/>
    <property type="match status" value="1"/>
</dbReference>
<sequence length="297" mass="33547">MNFDAYVKVIEHIHDGVYFVDKNRDIVFWNKAAEEITGFTAEEVVGHNCADNILDHVDEDMNHICVLGCPLDATIHDGIMRDEVLYLHHKDGHRIKIHTKILPIYNGDTIEGAFEIFTDNKHSVNSSMYIKELTKASYNDYLTGIPNRQYMEKQLDSCLRDYKVLGINFALLFIDIDNFKSFNDNYGHDVGDMALKAVTKSATNLLGKKDFLSRWGGDEFVMSLVEIDKQQLEKTGQRLAKLIDASAMTINGEYVPITASIGATIVKPDDTIDSIIKRADMLMYKSKLSGKNRVTVG</sequence>
<proteinExistence type="predicted"/>
<evidence type="ECO:0000259" key="1">
    <source>
        <dbReference type="PROSITE" id="PS50112"/>
    </source>
</evidence>
<dbReference type="Pfam" id="PF00990">
    <property type="entry name" value="GGDEF"/>
    <property type="match status" value="1"/>
</dbReference>
<dbReference type="SUPFAM" id="SSF55785">
    <property type="entry name" value="PYP-like sensor domain (PAS domain)"/>
    <property type="match status" value="1"/>
</dbReference>
<organism evidence="3 4">
    <name type="scientific">Criibacterium bergeronii</name>
    <dbReference type="NCBI Taxonomy" id="1871336"/>
    <lineage>
        <taxon>Bacteria</taxon>
        <taxon>Bacillati</taxon>
        <taxon>Bacillota</taxon>
        <taxon>Clostridia</taxon>
        <taxon>Peptostreptococcales</taxon>
        <taxon>Filifactoraceae</taxon>
        <taxon>Criibacterium</taxon>
    </lineage>
</organism>
<comment type="caution">
    <text evidence="3">The sequence shown here is derived from an EMBL/GenBank/DDBJ whole genome shotgun (WGS) entry which is preliminary data.</text>
</comment>
<feature type="domain" description="GGDEF" evidence="2">
    <location>
        <begin position="167"/>
        <end position="297"/>
    </location>
</feature>
<dbReference type="STRING" id="1871336.BBG48_05830"/>
<dbReference type="CDD" id="cd01949">
    <property type="entry name" value="GGDEF"/>
    <property type="match status" value="1"/>
</dbReference>
<keyword evidence="4" id="KW-1185">Reference proteome</keyword>
<dbReference type="Gene3D" id="3.30.70.270">
    <property type="match status" value="1"/>
</dbReference>
<dbReference type="SUPFAM" id="SSF55073">
    <property type="entry name" value="Nucleotide cyclase"/>
    <property type="match status" value="1"/>
</dbReference>
<dbReference type="NCBIfam" id="TIGR00254">
    <property type="entry name" value="GGDEF"/>
    <property type="match status" value="1"/>
</dbReference>
<dbReference type="AlphaFoldDB" id="A0A371IM83"/>
<protein>
    <submittedName>
        <fullName evidence="3">Diguanylate cyclase</fullName>
    </submittedName>
</protein>
<evidence type="ECO:0000313" key="3">
    <source>
        <dbReference type="EMBL" id="RDY21613.1"/>
    </source>
</evidence>